<feature type="region of interest" description="Disordered" evidence="1">
    <location>
        <begin position="1"/>
        <end position="92"/>
    </location>
</feature>
<name>E5AA17_LEPMJ</name>
<proteinExistence type="predicted"/>
<keyword evidence="3" id="KW-1185">Reference proteome</keyword>
<feature type="compositionally biased region" description="Polar residues" evidence="1">
    <location>
        <begin position="80"/>
        <end position="92"/>
    </location>
</feature>
<dbReference type="AlphaFoldDB" id="E5AA17"/>
<dbReference type="GeneID" id="13293190"/>
<dbReference type="HOGENOM" id="CLU_672811_0_0_1"/>
<sequence>MDINPPPSLDRLSPSWMRRSISNRKSSSDAKSRPTTANGLLSPWPTSTSISSNSDESRSADSARSGHRASIRSMVGRIRSPSNASTASNKSQDSSLGEVENWFYGFRQYNQMVSAKALGEQVITLQEFTKATKALTKSCGGQFLHGLPEAVFDFSLLWCPAGKLSRTSEDEPSWSWKAFDGPVIFPFDPTTSPDVYTTPRSEGEWFRSELLTLHTGPKSAPYTIRREKCPSLRIKYTPYFHAPCGSNAHPESQTLRFTAAAIPADGFTAEQLHYRDQEIPCSQLLDDTDQHCGVIMDFESHISRPCSTGPFEFILLSRSLRRTPSEHARRPASPLMHPPGTPIWDSAHFVWDEEVAEFDERLFEAGPWSMLNVMLIKWVDGYAERVAIARIHEAVWALKGPVRRDVVLR</sequence>
<dbReference type="Proteomes" id="UP000002668">
    <property type="component" value="Genome"/>
</dbReference>
<dbReference type="VEuPathDB" id="FungiDB:LEMA_P016380.1"/>
<dbReference type="eggNOG" id="ENOG502T4WW">
    <property type="taxonomic scope" value="Eukaryota"/>
</dbReference>
<organism evidence="3">
    <name type="scientific">Leptosphaeria maculans (strain JN3 / isolate v23.1.3 / race Av1-4-5-6-7-8)</name>
    <name type="common">Blackleg fungus</name>
    <name type="synonym">Phoma lingam</name>
    <dbReference type="NCBI Taxonomy" id="985895"/>
    <lineage>
        <taxon>Eukaryota</taxon>
        <taxon>Fungi</taxon>
        <taxon>Dikarya</taxon>
        <taxon>Ascomycota</taxon>
        <taxon>Pezizomycotina</taxon>
        <taxon>Dothideomycetes</taxon>
        <taxon>Pleosporomycetidae</taxon>
        <taxon>Pleosporales</taxon>
        <taxon>Pleosporineae</taxon>
        <taxon>Leptosphaeriaceae</taxon>
        <taxon>Plenodomus</taxon>
        <taxon>Plenodomus lingam/Leptosphaeria maculans species complex</taxon>
    </lineage>
</organism>
<dbReference type="OrthoDB" id="3830006at2759"/>
<evidence type="ECO:0000256" key="1">
    <source>
        <dbReference type="SAM" id="MobiDB-lite"/>
    </source>
</evidence>
<evidence type="ECO:0000313" key="2">
    <source>
        <dbReference type="EMBL" id="CBY00508.1"/>
    </source>
</evidence>
<protein>
    <submittedName>
        <fullName evidence="2">Uncharacterized protein</fullName>
    </submittedName>
</protein>
<reference evidence="3" key="1">
    <citation type="journal article" date="2011" name="Nat. Commun.">
        <title>Effector diversification within compartments of the Leptosphaeria maculans genome affected by Repeat-Induced Point mutations.</title>
        <authorList>
            <person name="Rouxel T."/>
            <person name="Grandaubert J."/>
            <person name="Hane J.K."/>
            <person name="Hoede C."/>
            <person name="van de Wouw A.P."/>
            <person name="Couloux A."/>
            <person name="Dominguez V."/>
            <person name="Anthouard V."/>
            <person name="Bally P."/>
            <person name="Bourras S."/>
            <person name="Cozijnsen A.J."/>
            <person name="Ciuffetti L.M."/>
            <person name="Degrave A."/>
            <person name="Dilmaghani A."/>
            <person name="Duret L."/>
            <person name="Fudal I."/>
            <person name="Goodwin S.B."/>
            <person name="Gout L."/>
            <person name="Glaser N."/>
            <person name="Linglin J."/>
            <person name="Kema G.H.J."/>
            <person name="Lapalu N."/>
            <person name="Lawrence C.B."/>
            <person name="May K."/>
            <person name="Meyer M."/>
            <person name="Ollivier B."/>
            <person name="Poulain J."/>
            <person name="Schoch C.L."/>
            <person name="Simon A."/>
            <person name="Spatafora J.W."/>
            <person name="Stachowiak A."/>
            <person name="Turgeon B.G."/>
            <person name="Tyler B.M."/>
            <person name="Vincent D."/>
            <person name="Weissenbach J."/>
            <person name="Amselem J."/>
            <person name="Quesneville H."/>
            <person name="Oliver R.P."/>
            <person name="Wincker P."/>
            <person name="Balesdent M.-H."/>
            <person name="Howlett B.J."/>
        </authorList>
    </citation>
    <scope>NUCLEOTIDE SEQUENCE [LARGE SCALE GENOMIC DNA]</scope>
    <source>
        <strain evidence="3">JN3 / isolate v23.1.3 / race Av1-4-5-6-7-8</strain>
    </source>
</reference>
<dbReference type="OMA" id="DFSLLWC"/>
<gene>
    <name evidence="2" type="ORF">LEMA_P016380.1</name>
</gene>
<accession>E5AA17</accession>
<evidence type="ECO:0000313" key="3">
    <source>
        <dbReference type="Proteomes" id="UP000002668"/>
    </source>
</evidence>
<feature type="compositionally biased region" description="Low complexity" evidence="1">
    <location>
        <begin position="42"/>
        <end position="54"/>
    </location>
</feature>
<dbReference type="EMBL" id="FP929138">
    <property type="protein sequence ID" value="CBY00508.1"/>
    <property type="molecule type" value="Genomic_DNA"/>
</dbReference>
<dbReference type="InParanoid" id="E5AA17"/>